<comment type="similarity">
    <text evidence="1">Belongs to the bacterial ring-hydroxylating dioxygenase beta subunit family.</text>
</comment>
<dbReference type="Proteomes" id="UP000194139">
    <property type="component" value="Chromosome"/>
</dbReference>
<keyword evidence="5" id="KW-1185">Reference proteome</keyword>
<dbReference type="NCBIfam" id="NF007479">
    <property type="entry name" value="PRK10069.1"/>
    <property type="match status" value="1"/>
</dbReference>
<sequence length="192" mass="21876">MQTTAPIQAAPQDATPSHPDADPRLWWEVQQFLHYEADVLDSRDFDTWLTLLDESIVYRMPLARNVRRDAMAAEYTGPGEAAWFDEGIETLRQRVAQINTGIHWAEEPASRISHLVTNVRITRVDGDAAGVQQVAVRSRFLVYQNRLQGEVSLFVGKRNDVLRRDGASWKILSREILLDQNVLLSKALTTFF</sequence>
<name>A0A1W6YX79_9BORD</name>
<dbReference type="InterPro" id="IPR032710">
    <property type="entry name" value="NTF2-like_dom_sf"/>
</dbReference>
<feature type="region of interest" description="Disordered" evidence="3">
    <location>
        <begin position="1"/>
        <end position="21"/>
    </location>
</feature>
<dbReference type="GO" id="GO:0019380">
    <property type="term" value="P:3-phenylpropionate catabolic process"/>
    <property type="evidence" value="ECO:0007669"/>
    <property type="project" value="TreeGrafter"/>
</dbReference>
<organism evidence="4 5">
    <name type="scientific">Bordetella genomosp. 9</name>
    <dbReference type="NCBI Taxonomy" id="1416803"/>
    <lineage>
        <taxon>Bacteria</taxon>
        <taxon>Pseudomonadati</taxon>
        <taxon>Pseudomonadota</taxon>
        <taxon>Betaproteobacteria</taxon>
        <taxon>Burkholderiales</taxon>
        <taxon>Alcaligenaceae</taxon>
        <taxon>Bordetella</taxon>
    </lineage>
</organism>
<dbReference type="GO" id="GO:0051213">
    <property type="term" value="F:dioxygenase activity"/>
    <property type="evidence" value="ECO:0007669"/>
    <property type="project" value="UniProtKB-KW"/>
</dbReference>
<proteinExistence type="inferred from homology"/>
<evidence type="ECO:0000256" key="2">
    <source>
        <dbReference type="ARBA" id="ARBA00023002"/>
    </source>
</evidence>
<dbReference type="EMBL" id="CP021109">
    <property type="protein sequence ID" value="ARP85690.1"/>
    <property type="molecule type" value="Genomic_DNA"/>
</dbReference>
<evidence type="ECO:0000313" key="4">
    <source>
        <dbReference type="EMBL" id="ARP85690.1"/>
    </source>
</evidence>
<dbReference type="RefSeq" id="WP_086071744.1">
    <property type="nucleotide sequence ID" value="NZ_CP021109.1"/>
</dbReference>
<accession>A0A1W6YX79</accession>
<dbReference type="InterPro" id="IPR000391">
    <property type="entry name" value="Rng_hydr_dOase-bsu"/>
</dbReference>
<dbReference type="Pfam" id="PF00866">
    <property type="entry name" value="Ring_hydroxyl_B"/>
    <property type="match status" value="1"/>
</dbReference>
<reference evidence="4 5" key="1">
    <citation type="submission" date="2017-05" db="EMBL/GenBank/DDBJ databases">
        <title>Complete and WGS of Bordetella genogroups.</title>
        <authorList>
            <person name="Spilker T."/>
            <person name="LiPuma J."/>
        </authorList>
    </citation>
    <scope>NUCLEOTIDE SEQUENCE [LARGE SCALE GENOMIC DNA]</scope>
    <source>
        <strain evidence="4 5">AU17164</strain>
    </source>
</reference>
<dbReference type="Gene3D" id="3.10.450.50">
    <property type="match status" value="1"/>
</dbReference>
<keyword evidence="2" id="KW-0560">Oxidoreductase</keyword>
<evidence type="ECO:0000313" key="5">
    <source>
        <dbReference type="Proteomes" id="UP000194139"/>
    </source>
</evidence>
<dbReference type="CDD" id="cd00667">
    <property type="entry name" value="ring_hydroxylating_dioxygenases_beta"/>
    <property type="match status" value="1"/>
</dbReference>
<keyword evidence="4" id="KW-0223">Dioxygenase</keyword>
<protein>
    <submittedName>
        <fullName evidence="4">3-phenylpropionate dioxygenase</fullName>
    </submittedName>
</protein>
<dbReference type="AlphaFoldDB" id="A0A1W6YX79"/>
<evidence type="ECO:0000256" key="3">
    <source>
        <dbReference type="SAM" id="MobiDB-lite"/>
    </source>
</evidence>
<evidence type="ECO:0000256" key="1">
    <source>
        <dbReference type="ARBA" id="ARBA00009570"/>
    </source>
</evidence>
<dbReference type="SUPFAM" id="SSF54427">
    <property type="entry name" value="NTF2-like"/>
    <property type="match status" value="1"/>
</dbReference>
<gene>
    <name evidence="4" type="ORF">CAL13_05295</name>
</gene>
<dbReference type="PANTHER" id="PTHR41534:SF2">
    <property type="entry name" value="3-PHENYLPROPIONATE_CINNAMIC ACID DIOXYGENASE SUBUNIT BETA"/>
    <property type="match status" value="1"/>
</dbReference>
<dbReference type="PANTHER" id="PTHR41534">
    <property type="entry name" value="BLR3401 PROTEIN"/>
    <property type="match status" value="1"/>
</dbReference>